<keyword evidence="3" id="KW-1185">Reference proteome</keyword>
<accession>A0ABS5ZRC6</accession>
<reference evidence="2 3" key="1">
    <citation type="journal article" date="2021" name="ISME J.">
        <title>Genomic evolution of the class Acidithiobacillia: deep-branching Proteobacteria living in extreme acidic conditions.</title>
        <authorList>
            <person name="Moya-Beltran A."/>
            <person name="Beard S."/>
            <person name="Rojas-Villalobos C."/>
            <person name="Issotta F."/>
            <person name="Gallardo Y."/>
            <person name="Ulloa R."/>
            <person name="Giaveno A."/>
            <person name="Degli Esposti M."/>
            <person name="Johnson D.B."/>
            <person name="Quatrini R."/>
        </authorList>
    </citation>
    <scope>NUCLEOTIDE SEQUENCE [LARGE SCALE GENOMIC DNA]</scope>
    <source>
        <strain evidence="2 3">ATCC 19703</strain>
    </source>
</reference>
<evidence type="ECO:0000313" key="2">
    <source>
        <dbReference type="EMBL" id="MBU2738707.1"/>
    </source>
</evidence>
<sequence>MENQKLFAALLAAQKSFTAVRKDGKNPMFKSQYATLDSVLDAVRQPLLDAGILLMQPPVDTGERLEKPCATVKTTLIHAESGESMEVVTSIPLAKNDAQGYGSAVTYARRYALMGLLGIAPEDDDGNAASSGNARQQAQRAPQQTQPAATPKKDPPKTGPSLESALEKVKKSPVEKLDFAEQWCRMNFTGDDLKVLEKAITERRSAA</sequence>
<gene>
    <name evidence="2" type="ORF">HJG40_07895</name>
</gene>
<protein>
    <submittedName>
        <fullName evidence="2">ERF family protein</fullName>
    </submittedName>
</protein>
<comment type="caution">
    <text evidence="2">The sequence shown here is derived from an EMBL/GenBank/DDBJ whole genome shotgun (WGS) entry which is preliminary data.</text>
</comment>
<dbReference type="EMBL" id="JABELD010000055">
    <property type="protein sequence ID" value="MBU2738707.1"/>
    <property type="molecule type" value="Genomic_DNA"/>
</dbReference>
<dbReference type="InterPro" id="IPR007499">
    <property type="entry name" value="ERF_bacteria_virus"/>
</dbReference>
<dbReference type="Proteomes" id="UP001197028">
    <property type="component" value="Unassembled WGS sequence"/>
</dbReference>
<name>A0ABS5ZRC6_9PROT</name>
<evidence type="ECO:0000313" key="3">
    <source>
        <dbReference type="Proteomes" id="UP001197028"/>
    </source>
</evidence>
<feature type="region of interest" description="Disordered" evidence="1">
    <location>
        <begin position="124"/>
        <end position="172"/>
    </location>
</feature>
<dbReference type="RefSeq" id="WP_215863677.1">
    <property type="nucleotide sequence ID" value="NZ_JABELD010000055.1"/>
</dbReference>
<organism evidence="2 3">
    <name type="scientific">Acidithiobacillus concretivorus</name>
    <dbReference type="NCBI Taxonomy" id="3063952"/>
    <lineage>
        <taxon>Bacteria</taxon>
        <taxon>Pseudomonadati</taxon>
        <taxon>Pseudomonadota</taxon>
        <taxon>Acidithiobacillia</taxon>
        <taxon>Acidithiobacillales</taxon>
        <taxon>Acidithiobacillaceae</taxon>
        <taxon>Acidithiobacillus</taxon>
    </lineage>
</organism>
<proteinExistence type="predicted"/>
<evidence type="ECO:0000256" key="1">
    <source>
        <dbReference type="SAM" id="MobiDB-lite"/>
    </source>
</evidence>
<dbReference type="Pfam" id="PF04404">
    <property type="entry name" value="ERF"/>
    <property type="match status" value="1"/>
</dbReference>
<feature type="compositionally biased region" description="Low complexity" evidence="1">
    <location>
        <begin position="134"/>
        <end position="150"/>
    </location>
</feature>